<evidence type="ECO:0000256" key="6">
    <source>
        <dbReference type="SAM" id="MobiDB-lite"/>
    </source>
</evidence>
<feature type="domain" description="C3H1-type" evidence="7">
    <location>
        <begin position="113"/>
        <end position="141"/>
    </location>
</feature>
<accession>D8U587</accession>
<feature type="compositionally biased region" description="Polar residues" evidence="6">
    <location>
        <begin position="463"/>
        <end position="482"/>
    </location>
</feature>
<protein>
    <recommendedName>
        <fullName evidence="7">C3H1-type domain-containing protein</fullName>
    </recommendedName>
</protein>
<keyword evidence="1 5" id="KW-0479">Metal-binding</keyword>
<evidence type="ECO:0000256" key="2">
    <source>
        <dbReference type="ARBA" id="ARBA00022771"/>
    </source>
</evidence>
<keyword evidence="4" id="KW-0238">DNA-binding</keyword>
<sequence>MFAKKLPKSQHRSSVARYNITNKKAPQQSSILSRHRSTLSASVARSLRSLGWRRRQPPPMAHCLKHKGNYSDEFWMLSFKVVPCTKTYAHSWSSCPCAHPGETARRRDPTLFNYQPVLCPNVKSKSGCPAGDSCGYAHNVFEQWLHPQRYKALMCTYGSQCTRPSCFFAHSLEELRVPWKGGTGTSSGGDQQQAQQQQQSQPFQRSPGSSGAPCDGDAAGVLGQLGAAGGAAGSESDAAAAAAAAAAVRSASVSVSGHAAAAAAAAAGAVNSGGSGSIRPRLVLQASAGLQQQLQHMQRGGLLSGGGGGGGVHSVVDVRMVAAGSAGQSLSSDHALLLNTAQSSYHHHPQQQSRRSQQSTSIGSVGPVQHRGSVTASASAPYELDTSTFVPLESTSLGLVSGPPNRVPSSSQLQRTLSNASTLYTGLTEEMPLTAAPATVPSGTGGGAVGTTADIALAPSESTSATSLYHTPGSTSHHQLTQPLIGPYHVNPAAGQGGGVGGSVGSGPGGWLSHVQQQSGGLDFGQTGGGGGSGTASLDFTGVPPSTSLAAHSSTNLLDTTEEAEPSGLLSGWVTVALPSGSHHQVGQGQTQQQQQQQQQVKQPGLQLGPVSPFTSGGQRAGPPPRSYSARLSEDPATAAAAAVQQLQLSGTGQQQLQQGAQPAAGGGNAAAAAGVLGAGTFGNGGLNPQVRCIAVWCAARIDPEVEMLLLSSLQLQLSHAGVASHPVVASFPVRTWLQQALQGRGQAATRAYLLDLLAQYMPPDQLGVIRRLLDCLDEAGSLLSCFAGPVVAPPAAHGSVAGGGVASASALGGGPAGTGAGPS</sequence>
<feature type="compositionally biased region" description="Low complexity" evidence="6">
    <location>
        <begin position="350"/>
        <end position="361"/>
    </location>
</feature>
<feature type="region of interest" description="Disordered" evidence="6">
    <location>
        <begin position="179"/>
        <end position="215"/>
    </location>
</feature>
<evidence type="ECO:0000256" key="1">
    <source>
        <dbReference type="ARBA" id="ARBA00022723"/>
    </source>
</evidence>
<feature type="compositionally biased region" description="Polar residues" evidence="6">
    <location>
        <begin position="19"/>
        <end position="32"/>
    </location>
</feature>
<dbReference type="InterPro" id="IPR000571">
    <property type="entry name" value="Znf_CCCH"/>
</dbReference>
<dbReference type="GO" id="GO:0008270">
    <property type="term" value="F:zinc ion binding"/>
    <property type="evidence" value="ECO:0007669"/>
    <property type="project" value="UniProtKB-KW"/>
</dbReference>
<dbReference type="OrthoDB" id="410307at2759"/>
<dbReference type="Proteomes" id="UP000001058">
    <property type="component" value="Unassembled WGS sequence"/>
</dbReference>
<feature type="region of interest" description="Disordered" evidence="6">
    <location>
        <begin position="463"/>
        <end position="554"/>
    </location>
</feature>
<feature type="zinc finger region" description="C3H1-type" evidence="5">
    <location>
        <begin position="113"/>
        <end position="141"/>
    </location>
</feature>
<feature type="region of interest" description="Disordered" evidence="6">
    <location>
        <begin position="580"/>
        <end position="635"/>
    </location>
</feature>
<dbReference type="InterPro" id="IPR057444">
    <property type="entry name" value="Znf-CCCH_AtC3H23-like"/>
</dbReference>
<feature type="compositionally biased region" description="Low complexity" evidence="6">
    <location>
        <begin position="585"/>
        <end position="610"/>
    </location>
</feature>
<evidence type="ECO:0000313" key="8">
    <source>
        <dbReference type="EMBL" id="EFJ45109.1"/>
    </source>
</evidence>
<feature type="region of interest" description="Disordered" evidence="6">
    <location>
        <begin position="1"/>
        <end position="37"/>
    </location>
</feature>
<dbReference type="InterPro" id="IPR036855">
    <property type="entry name" value="Znf_CCCH_sf"/>
</dbReference>
<dbReference type="PROSITE" id="PS50103">
    <property type="entry name" value="ZF_C3H1"/>
    <property type="match status" value="1"/>
</dbReference>
<feature type="compositionally biased region" description="Gly residues" evidence="6">
    <location>
        <begin position="522"/>
        <end position="534"/>
    </location>
</feature>
<dbReference type="EMBL" id="GL378359">
    <property type="protein sequence ID" value="EFJ45109.1"/>
    <property type="molecule type" value="Genomic_DNA"/>
</dbReference>
<dbReference type="InterPro" id="IPR045234">
    <property type="entry name" value="Unkempt-like"/>
</dbReference>
<feature type="compositionally biased region" description="Basic residues" evidence="6">
    <location>
        <begin position="1"/>
        <end position="11"/>
    </location>
</feature>
<keyword evidence="2 5" id="KW-0863">Zinc-finger</keyword>
<dbReference type="Pfam" id="PF25512">
    <property type="entry name" value="zf-CCCH_AtC3H23"/>
    <property type="match status" value="1"/>
</dbReference>
<dbReference type="eggNOG" id="KOG1595">
    <property type="taxonomic scope" value="Eukaryota"/>
</dbReference>
<dbReference type="Gene3D" id="3.30.1370.210">
    <property type="match status" value="1"/>
</dbReference>
<keyword evidence="9" id="KW-1185">Reference proteome</keyword>
<evidence type="ECO:0000259" key="7">
    <source>
        <dbReference type="PROSITE" id="PS50103"/>
    </source>
</evidence>
<dbReference type="InParanoid" id="D8U587"/>
<dbReference type="SUPFAM" id="SSF90229">
    <property type="entry name" value="CCCH zinc finger"/>
    <property type="match status" value="1"/>
</dbReference>
<proteinExistence type="predicted"/>
<dbReference type="GeneID" id="9616575"/>
<evidence type="ECO:0000256" key="4">
    <source>
        <dbReference type="ARBA" id="ARBA00023125"/>
    </source>
</evidence>
<gene>
    <name evidence="8" type="ORF">VOLCADRAFT_94607</name>
</gene>
<name>D8U587_VOLCA</name>
<feature type="region of interest" description="Disordered" evidence="6">
    <location>
        <begin position="343"/>
        <end position="379"/>
    </location>
</feature>
<organism evidence="9">
    <name type="scientific">Volvox carteri f. nagariensis</name>
    <dbReference type="NCBI Taxonomy" id="3068"/>
    <lineage>
        <taxon>Eukaryota</taxon>
        <taxon>Viridiplantae</taxon>
        <taxon>Chlorophyta</taxon>
        <taxon>core chlorophytes</taxon>
        <taxon>Chlorophyceae</taxon>
        <taxon>CS clade</taxon>
        <taxon>Chlamydomonadales</taxon>
        <taxon>Volvocaceae</taxon>
        <taxon>Volvox</taxon>
    </lineage>
</organism>
<dbReference type="RefSeq" id="XP_002953785.1">
    <property type="nucleotide sequence ID" value="XM_002953739.1"/>
</dbReference>
<evidence type="ECO:0000313" key="9">
    <source>
        <dbReference type="Proteomes" id="UP000001058"/>
    </source>
</evidence>
<keyword evidence="3 5" id="KW-0862">Zinc</keyword>
<dbReference type="SMART" id="SM00356">
    <property type="entry name" value="ZnF_C3H1"/>
    <property type="match status" value="2"/>
</dbReference>
<dbReference type="PANTHER" id="PTHR14493">
    <property type="entry name" value="UNKEMPT FAMILY MEMBER"/>
    <property type="match status" value="1"/>
</dbReference>
<evidence type="ECO:0000256" key="3">
    <source>
        <dbReference type="ARBA" id="ARBA00022833"/>
    </source>
</evidence>
<dbReference type="PANTHER" id="PTHR14493:SF50">
    <property type="entry name" value="RING FINGER PROTEIN UNKEMPT"/>
    <property type="match status" value="1"/>
</dbReference>
<feature type="compositionally biased region" description="Polar residues" evidence="6">
    <location>
        <begin position="544"/>
        <end position="554"/>
    </location>
</feature>
<evidence type="ECO:0000256" key="5">
    <source>
        <dbReference type="PROSITE-ProRule" id="PRU00723"/>
    </source>
</evidence>
<dbReference type="AlphaFoldDB" id="D8U587"/>
<dbReference type="KEGG" id="vcn:VOLCADRAFT_94607"/>
<dbReference type="GO" id="GO:0003677">
    <property type="term" value="F:DNA binding"/>
    <property type="evidence" value="ECO:0007669"/>
    <property type="project" value="UniProtKB-KW"/>
</dbReference>
<feature type="compositionally biased region" description="Gly residues" evidence="6">
    <location>
        <begin position="495"/>
        <end position="510"/>
    </location>
</feature>
<feature type="compositionally biased region" description="Low complexity" evidence="6">
    <location>
        <begin position="188"/>
        <end position="211"/>
    </location>
</feature>
<reference evidence="8 9" key="1">
    <citation type="journal article" date="2010" name="Science">
        <title>Genomic analysis of organismal complexity in the multicellular green alga Volvox carteri.</title>
        <authorList>
            <person name="Prochnik S.E."/>
            <person name="Umen J."/>
            <person name="Nedelcu A.M."/>
            <person name="Hallmann A."/>
            <person name="Miller S.M."/>
            <person name="Nishii I."/>
            <person name="Ferris P."/>
            <person name="Kuo A."/>
            <person name="Mitros T."/>
            <person name="Fritz-Laylin L.K."/>
            <person name="Hellsten U."/>
            <person name="Chapman J."/>
            <person name="Simakov O."/>
            <person name="Rensing S.A."/>
            <person name="Terry A."/>
            <person name="Pangilinan J."/>
            <person name="Kapitonov V."/>
            <person name="Jurka J."/>
            <person name="Salamov A."/>
            <person name="Shapiro H."/>
            <person name="Schmutz J."/>
            <person name="Grimwood J."/>
            <person name="Lindquist E."/>
            <person name="Lucas S."/>
            <person name="Grigoriev I.V."/>
            <person name="Schmitt R."/>
            <person name="Kirk D."/>
            <person name="Rokhsar D.S."/>
        </authorList>
    </citation>
    <scope>NUCLEOTIDE SEQUENCE [LARGE SCALE GENOMIC DNA]</scope>
    <source>
        <strain evidence="9">f. Nagariensis / Eve</strain>
    </source>
</reference>